<dbReference type="AlphaFoldDB" id="A0A1I8IL66"/>
<evidence type="ECO:0000313" key="2">
    <source>
        <dbReference type="WBParaSite" id="maker-uti_cns_0013382-snap-gene-0.2-mRNA-1"/>
    </source>
</evidence>
<dbReference type="WBParaSite" id="maker-uti_cns_0013382-snap-gene-0.2-mRNA-1">
    <property type="protein sequence ID" value="maker-uti_cns_0013382-snap-gene-0.2-mRNA-1"/>
    <property type="gene ID" value="maker-uti_cns_0013382-snap-gene-0.2"/>
</dbReference>
<sequence length="59" mass="6445">MFYPSVLLAGSNNKLLYASIKIYVGSVRSWPTSPSRRLSSEYSGMCKPARTTSWLGAAS</sequence>
<proteinExistence type="predicted"/>
<name>A0A1I8IL66_9PLAT</name>
<protein>
    <submittedName>
        <fullName evidence="2">Uncharacterized protein</fullName>
    </submittedName>
</protein>
<reference evidence="2" key="1">
    <citation type="submission" date="2016-11" db="UniProtKB">
        <authorList>
            <consortium name="WormBaseParasite"/>
        </authorList>
    </citation>
    <scope>IDENTIFICATION</scope>
</reference>
<keyword evidence="1" id="KW-1185">Reference proteome</keyword>
<dbReference type="Proteomes" id="UP000095280">
    <property type="component" value="Unplaced"/>
</dbReference>
<evidence type="ECO:0000313" key="1">
    <source>
        <dbReference type="Proteomes" id="UP000095280"/>
    </source>
</evidence>
<accession>A0A1I8IL66</accession>
<organism evidence="1 2">
    <name type="scientific">Macrostomum lignano</name>
    <dbReference type="NCBI Taxonomy" id="282301"/>
    <lineage>
        <taxon>Eukaryota</taxon>
        <taxon>Metazoa</taxon>
        <taxon>Spiralia</taxon>
        <taxon>Lophotrochozoa</taxon>
        <taxon>Platyhelminthes</taxon>
        <taxon>Rhabditophora</taxon>
        <taxon>Macrostomorpha</taxon>
        <taxon>Macrostomida</taxon>
        <taxon>Macrostomidae</taxon>
        <taxon>Macrostomum</taxon>
    </lineage>
</organism>